<dbReference type="Pfam" id="PF19420">
    <property type="entry name" value="DDAH_eukar"/>
    <property type="match status" value="1"/>
</dbReference>
<dbReference type="EMBL" id="HE575317">
    <property type="protein sequence ID" value="CCC89997.1"/>
    <property type="molecule type" value="Genomic_DNA"/>
</dbReference>
<evidence type="ECO:0008006" key="2">
    <source>
        <dbReference type="Google" id="ProtNLM"/>
    </source>
</evidence>
<organism evidence="1">
    <name type="scientific">Trypanosoma congolense (strain IL3000)</name>
    <dbReference type="NCBI Taxonomy" id="1068625"/>
    <lineage>
        <taxon>Eukaryota</taxon>
        <taxon>Discoba</taxon>
        <taxon>Euglenozoa</taxon>
        <taxon>Kinetoplastea</taxon>
        <taxon>Metakinetoplastina</taxon>
        <taxon>Trypanosomatida</taxon>
        <taxon>Trypanosomatidae</taxon>
        <taxon>Trypanosoma</taxon>
        <taxon>Nannomonas</taxon>
    </lineage>
</organism>
<gene>
    <name evidence="1" type="ORF">TCIL3000_4_810</name>
</gene>
<reference evidence="1" key="1">
    <citation type="journal article" date="2012" name="Proc. Natl. Acad. Sci. U.S.A.">
        <title>Antigenic diversity is generated by distinct evolutionary mechanisms in African trypanosome species.</title>
        <authorList>
            <person name="Jackson A.P."/>
            <person name="Berry A."/>
            <person name="Aslett M."/>
            <person name="Allison H.C."/>
            <person name="Burton P."/>
            <person name="Vavrova-Anderson J."/>
            <person name="Brown R."/>
            <person name="Browne H."/>
            <person name="Corton N."/>
            <person name="Hauser H."/>
            <person name="Gamble J."/>
            <person name="Gilderthorp R."/>
            <person name="Marcello L."/>
            <person name="McQuillan J."/>
            <person name="Otto T.D."/>
            <person name="Quail M.A."/>
            <person name="Sanders M.J."/>
            <person name="van Tonder A."/>
            <person name="Ginger M.L."/>
            <person name="Field M.C."/>
            <person name="Barry J.D."/>
            <person name="Hertz-Fowler C."/>
            <person name="Berriman M."/>
        </authorList>
    </citation>
    <scope>NUCLEOTIDE SEQUENCE</scope>
    <source>
        <strain evidence="1">IL3000</strain>
    </source>
</reference>
<accession>G0UKU2</accession>
<protein>
    <recommendedName>
        <fullName evidence="2">Amidinotransferase</fullName>
    </recommendedName>
</protein>
<dbReference type="AlphaFoldDB" id="G0UKU2"/>
<evidence type="ECO:0000313" key="1">
    <source>
        <dbReference type="EMBL" id="CCC89997.1"/>
    </source>
</evidence>
<proteinExistence type="predicted"/>
<dbReference type="PANTHER" id="PTHR43224:SF1">
    <property type="entry name" value="AMIDINOTRANSFERASE"/>
    <property type="match status" value="1"/>
</dbReference>
<name>G0UKU2_TRYCI</name>
<dbReference type="PANTHER" id="PTHR43224">
    <property type="entry name" value="AMIDINOTRANSFERASE"/>
    <property type="match status" value="1"/>
</dbReference>
<dbReference type="VEuPathDB" id="TriTrypDB:TcIL3000_4_810"/>
<sequence length="374" mass="42542">MSTALIVQAVFFTMDKKALDNKLMSVVEVGHNQASQDNIMVVNLQREIEKTLAQEIKLPTIYITMSGEPRFNRALFENKSMALFINDCLSMHHFTDKAGRVTRRVLVLYPMTFSRRDEIPKHQILQKVANAVNYPLEGCELEVVDLRGLQKQRQYLEGRASVNFSYNGEFVYMALSGRSDERVLEIVCAPENLNIPQEKRFIFTAVLPQRSKERGDIVGEDIVPYTNLVGWCGKGICAWGLGFLRFTSEEEQENFYQHLENNYSRVINLEEDEIRAFCGNATEVSVNGPDGERRVLCISHGALNALRPLKRKMLEEWYGPENIYPFYADVLERRSGRSVGSLISQPVIHGEDLPLPGEFGILEAAKIEPKDMSV</sequence>
<dbReference type="InterPro" id="IPR014541">
    <property type="entry name" value="Amdntrnsf_FN0238"/>
</dbReference>